<evidence type="ECO:0000313" key="14">
    <source>
        <dbReference type="Proteomes" id="UP001169242"/>
    </source>
</evidence>
<reference evidence="13" key="1">
    <citation type="journal article" date="2023" name="Int. J. Syst. Evol. Microbiol.">
        <title>&lt;i&gt;Holtiella tumoricola&lt;/i&gt; gen. nov. sp. nov., isolated from a human clinical sample.</title>
        <authorList>
            <person name="Allen-Vercoe E."/>
            <person name="Daigneault M.C."/>
            <person name="Vancuren S.J."/>
            <person name="Cochrane K."/>
            <person name="O'Neal L.L."/>
            <person name="Sankaranarayanan K."/>
            <person name="Lawson P.A."/>
        </authorList>
    </citation>
    <scope>NUCLEOTIDE SEQUENCE</scope>
    <source>
        <strain evidence="13">CC70A</strain>
    </source>
</reference>
<proteinExistence type="predicted"/>
<keyword evidence="4 10" id="KW-0597">Phosphoprotein</keyword>
<dbReference type="Gene3D" id="1.10.10.60">
    <property type="entry name" value="Homeodomain-like"/>
    <property type="match status" value="2"/>
</dbReference>
<dbReference type="Gene3D" id="3.40.50.2300">
    <property type="match status" value="1"/>
</dbReference>
<evidence type="ECO:0000256" key="8">
    <source>
        <dbReference type="ARBA" id="ARBA00023163"/>
    </source>
</evidence>
<dbReference type="InterPro" id="IPR011006">
    <property type="entry name" value="CheY-like_superfamily"/>
</dbReference>
<comment type="caution">
    <text evidence="13">The sequence shown here is derived from an EMBL/GenBank/DDBJ whole genome shotgun (WGS) entry which is preliminary data.</text>
</comment>
<dbReference type="PROSITE" id="PS01124">
    <property type="entry name" value="HTH_ARAC_FAMILY_2"/>
    <property type="match status" value="1"/>
</dbReference>
<dbReference type="PROSITE" id="PS50110">
    <property type="entry name" value="RESPONSE_REGULATORY"/>
    <property type="match status" value="1"/>
</dbReference>
<dbReference type="InterPro" id="IPR018060">
    <property type="entry name" value="HTH_AraC"/>
</dbReference>
<dbReference type="InterPro" id="IPR051552">
    <property type="entry name" value="HptR"/>
</dbReference>
<evidence type="ECO:0000259" key="12">
    <source>
        <dbReference type="PROSITE" id="PS50110"/>
    </source>
</evidence>
<feature type="domain" description="Response regulatory" evidence="12">
    <location>
        <begin position="6"/>
        <end position="123"/>
    </location>
</feature>
<dbReference type="SUPFAM" id="SSF52172">
    <property type="entry name" value="CheY-like"/>
    <property type="match status" value="1"/>
</dbReference>
<dbReference type="SMART" id="SM00448">
    <property type="entry name" value="REC"/>
    <property type="match status" value="1"/>
</dbReference>
<dbReference type="AlphaFoldDB" id="A0AA42DRZ5"/>
<keyword evidence="3" id="KW-0963">Cytoplasm</keyword>
<dbReference type="Pfam" id="PF12833">
    <property type="entry name" value="HTH_18"/>
    <property type="match status" value="1"/>
</dbReference>
<dbReference type="PANTHER" id="PTHR42713">
    <property type="entry name" value="HISTIDINE KINASE-RELATED"/>
    <property type="match status" value="1"/>
</dbReference>
<keyword evidence="14" id="KW-1185">Reference proteome</keyword>
<dbReference type="Proteomes" id="UP001169242">
    <property type="component" value="Unassembled WGS sequence"/>
</dbReference>
<evidence type="ECO:0000256" key="7">
    <source>
        <dbReference type="ARBA" id="ARBA00023125"/>
    </source>
</evidence>
<dbReference type="InterPro" id="IPR009057">
    <property type="entry name" value="Homeodomain-like_sf"/>
</dbReference>
<evidence type="ECO:0000256" key="3">
    <source>
        <dbReference type="ARBA" id="ARBA00022490"/>
    </source>
</evidence>
<feature type="domain" description="HTH araC/xylS-type" evidence="11">
    <location>
        <begin position="400"/>
        <end position="498"/>
    </location>
</feature>
<evidence type="ECO:0000256" key="1">
    <source>
        <dbReference type="ARBA" id="ARBA00004496"/>
    </source>
</evidence>
<evidence type="ECO:0000256" key="2">
    <source>
        <dbReference type="ARBA" id="ARBA00018672"/>
    </source>
</evidence>
<organism evidence="13 14">
    <name type="scientific">Holtiella tumoricola</name>
    <dbReference type="NCBI Taxonomy" id="3018743"/>
    <lineage>
        <taxon>Bacteria</taxon>
        <taxon>Bacillati</taxon>
        <taxon>Bacillota</taxon>
        <taxon>Clostridia</taxon>
        <taxon>Lachnospirales</taxon>
        <taxon>Cellulosilyticaceae</taxon>
        <taxon>Holtiella</taxon>
    </lineage>
</organism>
<comment type="subcellular location">
    <subcellularLocation>
        <location evidence="1">Cytoplasm</location>
    </subcellularLocation>
</comment>
<dbReference type="GO" id="GO:0000160">
    <property type="term" value="P:phosphorelay signal transduction system"/>
    <property type="evidence" value="ECO:0007669"/>
    <property type="project" value="UniProtKB-KW"/>
</dbReference>
<dbReference type="SUPFAM" id="SSF46689">
    <property type="entry name" value="Homeodomain-like"/>
    <property type="match status" value="2"/>
</dbReference>
<feature type="modified residue" description="4-aspartylphosphate" evidence="10">
    <location>
        <position position="58"/>
    </location>
</feature>
<dbReference type="PRINTS" id="PR00032">
    <property type="entry name" value="HTHARAC"/>
</dbReference>
<evidence type="ECO:0000256" key="6">
    <source>
        <dbReference type="ARBA" id="ARBA00023015"/>
    </source>
</evidence>
<keyword evidence="8" id="KW-0804">Transcription</keyword>
<dbReference type="CDD" id="cd17536">
    <property type="entry name" value="REC_YesN-like"/>
    <property type="match status" value="1"/>
</dbReference>
<evidence type="ECO:0000256" key="5">
    <source>
        <dbReference type="ARBA" id="ARBA00023012"/>
    </source>
</evidence>
<keyword evidence="5" id="KW-0902">Two-component regulatory system</keyword>
<sequence length="504" mass="58846">MDKLCRLLIVDDELILRNGLRYLCNWEAHDIQIVGEAANGEEALELVEELQPHIVLVDIVMPMMNGVEFAKIMQEKHPQVRMIVLSSFSEFDYVREAFKYGVSDYLLKPKLKVEDLLTLIEKVKGEMDLSSKQVVKKDNTSSLLKQLLNPFHQEVCISSPLEEVMPEPNFILMKCKICDSYKEELVSWVHHALKNINFIETIIQEEYIVLANLKHYDERIFLHTLREAVSYLTLDKVNFIVSSIFINPSSLIQISNELSQLLGKAFYFKEKTFILQSEMKKEGEKKEFDIALFNSTLNGLDMESCKKQLLDYYEEVKKEQGYDEYSLKRFCQNVIYNLINTTSHLGFDISLLSKDKIRIFRDIDKATYFEELVEVMKQVFEKLTTLMNEQVEQKNSVILSKVIQYVEKHYSEDFTLSDIANDLHINYYYLSAYFKNQTSENLTAYINKVRVEKAKLLLKDEKLSIAEVSGLVGFSEHNYFSKVFKKYATMTPTSYRRKQVGWGK</sequence>
<evidence type="ECO:0000256" key="10">
    <source>
        <dbReference type="PROSITE-ProRule" id="PRU00169"/>
    </source>
</evidence>
<dbReference type="EMBL" id="JAQIFT010000069">
    <property type="protein sequence ID" value="MDA3734066.1"/>
    <property type="molecule type" value="Genomic_DNA"/>
</dbReference>
<dbReference type="InterPro" id="IPR001789">
    <property type="entry name" value="Sig_transdc_resp-reg_receiver"/>
</dbReference>
<dbReference type="GO" id="GO:0005737">
    <property type="term" value="C:cytoplasm"/>
    <property type="evidence" value="ECO:0007669"/>
    <property type="project" value="UniProtKB-SubCell"/>
</dbReference>
<keyword evidence="6" id="KW-0805">Transcription regulation</keyword>
<dbReference type="GO" id="GO:0003700">
    <property type="term" value="F:DNA-binding transcription factor activity"/>
    <property type="evidence" value="ECO:0007669"/>
    <property type="project" value="InterPro"/>
</dbReference>
<dbReference type="InterPro" id="IPR020449">
    <property type="entry name" value="Tscrpt_reg_AraC-type_HTH"/>
</dbReference>
<keyword evidence="7" id="KW-0238">DNA-binding</keyword>
<gene>
    <name evidence="13" type="ORF">PBV87_21560</name>
</gene>
<comment type="function">
    <text evidence="9">May play the central regulatory role in sporulation. It may be an element of the effector pathway responsible for the activation of sporulation genes in response to nutritional stress. Spo0A may act in concert with spo0H (a sigma factor) to control the expression of some genes that are critical to the sporulation process.</text>
</comment>
<evidence type="ECO:0000256" key="4">
    <source>
        <dbReference type="ARBA" id="ARBA00022553"/>
    </source>
</evidence>
<accession>A0AA42DRZ5</accession>
<dbReference type="RefSeq" id="WP_271013708.1">
    <property type="nucleotide sequence ID" value="NZ_JAQIFT010000069.1"/>
</dbReference>
<evidence type="ECO:0000313" key="13">
    <source>
        <dbReference type="EMBL" id="MDA3734066.1"/>
    </source>
</evidence>
<dbReference type="Pfam" id="PF00072">
    <property type="entry name" value="Response_reg"/>
    <property type="match status" value="1"/>
</dbReference>
<dbReference type="SMART" id="SM00342">
    <property type="entry name" value="HTH_ARAC"/>
    <property type="match status" value="1"/>
</dbReference>
<name>A0AA42DRZ5_9FIRM</name>
<evidence type="ECO:0000259" key="11">
    <source>
        <dbReference type="PROSITE" id="PS01124"/>
    </source>
</evidence>
<dbReference type="GO" id="GO:0043565">
    <property type="term" value="F:sequence-specific DNA binding"/>
    <property type="evidence" value="ECO:0007669"/>
    <property type="project" value="InterPro"/>
</dbReference>
<dbReference type="PANTHER" id="PTHR42713:SF3">
    <property type="entry name" value="TRANSCRIPTIONAL REGULATORY PROTEIN HPTR"/>
    <property type="match status" value="1"/>
</dbReference>
<evidence type="ECO:0000256" key="9">
    <source>
        <dbReference type="ARBA" id="ARBA00024867"/>
    </source>
</evidence>
<protein>
    <recommendedName>
        <fullName evidence="2">Stage 0 sporulation protein A homolog</fullName>
    </recommendedName>
</protein>